<feature type="chain" id="PRO_5036163622" evidence="1">
    <location>
        <begin position="19"/>
        <end position="118"/>
    </location>
</feature>
<evidence type="ECO:0000313" key="19">
    <source>
        <dbReference type="Proteomes" id="UP000488956"/>
    </source>
</evidence>
<dbReference type="Proteomes" id="UP000488956">
    <property type="component" value="Unassembled WGS sequence"/>
</dbReference>
<keyword evidence="1" id="KW-0732">Signal</keyword>
<evidence type="ECO:0000313" key="11">
    <source>
        <dbReference type="Proteomes" id="UP000429523"/>
    </source>
</evidence>
<dbReference type="EMBL" id="QXGE01001462">
    <property type="protein sequence ID" value="KAE9292311.1"/>
    <property type="molecule type" value="Genomic_DNA"/>
</dbReference>
<dbReference type="EMBL" id="QXGA01001741">
    <property type="protein sequence ID" value="KAE9111568.1"/>
    <property type="molecule type" value="Genomic_DNA"/>
</dbReference>
<proteinExistence type="predicted"/>
<accession>A0A6A3E970</accession>
<feature type="signal peptide" evidence="1">
    <location>
        <begin position="1"/>
        <end position="18"/>
    </location>
</feature>
<evidence type="ECO:0000313" key="16">
    <source>
        <dbReference type="Proteomes" id="UP000441208"/>
    </source>
</evidence>
<dbReference type="Proteomes" id="UP000441208">
    <property type="component" value="Unassembled WGS sequence"/>
</dbReference>
<dbReference type="EMBL" id="QXGB01001807">
    <property type="protein sequence ID" value="KAE9185252.1"/>
    <property type="molecule type" value="Genomic_DNA"/>
</dbReference>
<evidence type="ECO:0000313" key="9">
    <source>
        <dbReference type="EMBL" id="KAE9205071.1"/>
    </source>
</evidence>
<dbReference type="Proteomes" id="UP000433483">
    <property type="component" value="Unassembled WGS sequence"/>
</dbReference>
<dbReference type="EMBL" id="QXFW01001511">
    <property type="protein sequence ID" value="KAE8989701.1"/>
    <property type="molecule type" value="Genomic_DNA"/>
</dbReference>
<evidence type="ECO:0000313" key="15">
    <source>
        <dbReference type="Proteomes" id="UP000440732"/>
    </source>
</evidence>
<dbReference type="Proteomes" id="UP000437068">
    <property type="component" value="Unassembled WGS sequence"/>
</dbReference>
<name>A0A6A3E970_9STRA</name>
<reference evidence="11 12" key="1">
    <citation type="submission" date="2018-08" db="EMBL/GenBank/DDBJ databases">
        <title>Genomic investigation of the strawberry pathogen Phytophthora fragariae indicates pathogenicity is determined by transcriptional variation in three key races.</title>
        <authorList>
            <person name="Adams T.M."/>
            <person name="Armitage A.D."/>
            <person name="Sobczyk M.K."/>
            <person name="Bates H.J."/>
            <person name="Dunwell J.M."/>
            <person name="Nellist C.F."/>
            <person name="Harrison R.J."/>
        </authorList>
    </citation>
    <scope>NUCLEOTIDE SEQUENCE [LARGE SCALE GENOMIC DNA]</scope>
    <source>
        <strain evidence="10 13">A4</strain>
        <strain evidence="9 14">BC-1</strain>
        <strain evidence="8 18">BC-23</strain>
        <strain evidence="7 12">NOV-27</strain>
        <strain evidence="6 15">NOV-5</strain>
        <strain evidence="5 16">NOV-71</strain>
        <strain evidence="2 11">NOV-9</strain>
        <strain evidence="4 19">ONT-3</strain>
        <strain evidence="3 17">SCRP245</strain>
    </source>
</reference>
<organism evidence="2 11">
    <name type="scientific">Phytophthora fragariae</name>
    <dbReference type="NCBI Taxonomy" id="53985"/>
    <lineage>
        <taxon>Eukaryota</taxon>
        <taxon>Sar</taxon>
        <taxon>Stramenopiles</taxon>
        <taxon>Oomycota</taxon>
        <taxon>Peronosporomycetes</taxon>
        <taxon>Peronosporales</taxon>
        <taxon>Peronosporaceae</taxon>
        <taxon>Phytophthora</taxon>
    </lineage>
</organism>
<dbReference type="Proteomes" id="UP000440367">
    <property type="component" value="Unassembled WGS sequence"/>
</dbReference>
<dbReference type="EMBL" id="QXGF01002033">
    <property type="protein sequence ID" value="KAE8926478.1"/>
    <property type="molecule type" value="Genomic_DNA"/>
</dbReference>
<evidence type="ECO:0000313" key="10">
    <source>
        <dbReference type="EMBL" id="KAE9292311.1"/>
    </source>
</evidence>
<dbReference type="EMBL" id="QXGC01001989">
    <property type="protein sequence ID" value="KAE9192575.1"/>
    <property type="molecule type" value="Genomic_DNA"/>
</dbReference>
<evidence type="ECO:0000313" key="14">
    <source>
        <dbReference type="Proteomes" id="UP000440367"/>
    </source>
</evidence>
<evidence type="ECO:0000313" key="12">
    <source>
        <dbReference type="Proteomes" id="UP000433483"/>
    </source>
</evidence>
<evidence type="ECO:0000313" key="8">
    <source>
        <dbReference type="EMBL" id="KAE9192575.1"/>
    </source>
</evidence>
<evidence type="ECO:0000313" key="17">
    <source>
        <dbReference type="Proteomes" id="UP000460718"/>
    </source>
</evidence>
<evidence type="ECO:0000313" key="3">
    <source>
        <dbReference type="EMBL" id="KAE8989701.1"/>
    </source>
</evidence>
<sequence length="118" mass="13188">MMHARVFINTILTTCAQAVKDEDPPKKDLKLRFKKTLSCNGVNSGGGKADNVITLGKRLLFVIEAKKCNVTQVMRLNFTAAKCARLLNAKIDRKEKIKVMVVEQCMDPADAQRKLPIE</sequence>
<dbReference type="AlphaFoldDB" id="A0A6A3E970"/>
<protein>
    <submittedName>
        <fullName evidence="2">Uncharacterized protein</fullName>
    </submittedName>
</protein>
<dbReference type="Proteomes" id="UP000429523">
    <property type="component" value="Unassembled WGS sequence"/>
</dbReference>
<evidence type="ECO:0000313" key="13">
    <source>
        <dbReference type="Proteomes" id="UP000437068"/>
    </source>
</evidence>
<dbReference type="EMBL" id="QXGD01001488">
    <property type="protein sequence ID" value="KAE9205071.1"/>
    <property type="molecule type" value="Genomic_DNA"/>
</dbReference>
<comment type="caution">
    <text evidence="2">The sequence shown here is derived from an EMBL/GenBank/DDBJ whole genome shotgun (WGS) entry which is preliminary data.</text>
</comment>
<evidence type="ECO:0000313" key="18">
    <source>
        <dbReference type="Proteomes" id="UP000476176"/>
    </source>
</evidence>
<dbReference type="OrthoDB" id="10294306at2759"/>
<evidence type="ECO:0000313" key="7">
    <source>
        <dbReference type="EMBL" id="KAE9185252.1"/>
    </source>
</evidence>
<evidence type="ECO:0000313" key="4">
    <source>
        <dbReference type="EMBL" id="KAE9089532.1"/>
    </source>
</evidence>
<keyword evidence="12" id="KW-1185">Reference proteome</keyword>
<dbReference type="EMBL" id="QXFX01001483">
    <property type="protein sequence ID" value="KAE9089532.1"/>
    <property type="molecule type" value="Genomic_DNA"/>
</dbReference>
<evidence type="ECO:0000313" key="5">
    <source>
        <dbReference type="EMBL" id="KAE9094803.1"/>
    </source>
</evidence>
<evidence type="ECO:0000256" key="1">
    <source>
        <dbReference type="SAM" id="SignalP"/>
    </source>
</evidence>
<evidence type="ECO:0000313" key="6">
    <source>
        <dbReference type="EMBL" id="KAE9111568.1"/>
    </source>
</evidence>
<gene>
    <name evidence="10" type="ORF">PF001_g18776</name>
    <name evidence="9" type="ORF">PF002_g20438</name>
    <name evidence="8" type="ORF">PF004_g21264</name>
    <name evidence="7" type="ORF">PF005_g21328</name>
    <name evidence="6" type="ORF">PF006_g20180</name>
    <name evidence="5" type="ORF">PF007_g17630</name>
    <name evidence="2" type="ORF">PF009_g23332</name>
    <name evidence="4" type="ORF">PF010_g18951</name>
    <name evidence="3" type="ORF">PF011_g18654</name>
</gene>
<evidence type="ECO:0000313" key="2">
    <source>
        <dbReference type="EMBL" id="KAE8926478.1"/>
    </source>
</evidence>
<dbReference type="EMBL" id="QXFZ01001205">
    <property type="protein sequence ID" value="KAE9094803.1"/>
    <property type="molecule type" value="Genomic_DNA"/>
</dbReference>
<dbReference type="Proteomes" id="UP000460718">
    <property type="component" value="Unassembled WGS sequence"/>
</dbReference>
<dbReference type="Proteomes" id="UP000476176">
    <property type="component" value="Unassembled WGS sequence"/>
</dbReference>
<dbReference type="Proteomes" id="UP000440732">
    <property type="component" value="Unassembled WGS sequence"/>
</dbReference>